<proteinExistence type="predicted"/>
<dbReference type="SUPFAM" id="SSF74650">
    <property type="entry name" value="Galactose mutarotase-like"/>
    <property type="match status" value="1"/>
</dbReference>
<dbReference type="PANTHER" id="PTHR11607:SF3">
    <property type="entry name" value="LYSOSOMAL ALPHA-MANNOSIDASE"/>
    <property type="match status" value="1"/>
</dbReference>
<dbReference type="PANTHER" id="PTHR11607">
    <property type="entry name" value="ALPHA-MANNOSIDASE"/>
    <property type="match status" value="1"/>
</dbReference>
<dbReference type="AlphaFoldDB" id="A0A7R9JR99"/>
<dbReference type="Gene3D" id="2.60.40.1180">
    <property type="entry name" value="Golgi alpha-mannosidase II"/>
    <property type="match status" value="1"/>
</dbReference>
<dbReference type="FunFam" id="2.70.98.30:FF:000003">
    <property type="entry name" value="Alpha-mannosidase"/>
    <property type="match status" value="1"/>
</dbReference>
<dbReference type="GO" id="GO:0006013">
    <property type="term" value="P:mannose metabolic process"/>
    <property type="evidence" value="ECO:0007669"/>
    <property type="project" value="InterPro"/>
</dbReference>
<feature type="domain" description="Lysosomal alpha-mannosidase-like central" evidence="2">
    <location>
        <begin position="91"/>
        <end position="133"/>
    </location>
</feature>
<evidence type="ECO:0000259" key="1">
    <source>
        <dbReference type="Pfam" id="PF07748"/>
    </source>
</evidence>
<dbReference type="Pfam" id="PF21260">
    <property type="entry name" value="Laman-like_dom"/>
    <property type="match status" value="1"/>
</dbReference>
<dbReference type="Gene3D" id="2.70.98.30">
    <property type="entry name" value="Golgi alpha-mannosidase II, domain 4"/>
    <property type="match status" value="1"/>
</dbReference>
<dbReference type="GO" id="GO:0030246">
    <property type="term" value="F:carbohydrate binding"/>
    <property type="evidence" value="ECO:0007669"/>
    <property type="project" value="InterPro"/>
</dbReference>
<accession>A0A7R9JR99</accession>
<dbReference type="GO" id="GO:0004559">
    <property type="term" value="F:alpha-mannosidase activity"/>
    <property type="evidence" value="ECO:0007669"/>
    <property type="project" value="InterPro"/>
</dbReference>
<name>A0A7R9JR99_TIMGE</name>
<organism evidence="3">
    <name type="scientific">Timema genevievae</name>
    <name type="common">Walking stick</name>
    <dbReference type="NCBI Taxonomy" id="629358"/>
    <lineage>
        <taxon>Eukaryota</taxon>
        <taxon>Metazoa</taxon>
        <taxon>Ecdysozoa</taxon>
        <taxon>Arthropoda</taxon>
        <taxon>Hexapoda</taxon>
        <taxon>Insecta</taxon>
        <taxon>Pterygota</taxon>
        <taxon>Neoptera</taxon>
        <taxon>Polyneoptera</taxon>
        <taxon>Phasmatodea</taxon>
        <taxon>Timematodea</taxon>
        <taxon>Timematoidea</taxon>
        <taxon>Timematidae</taxon>
        <taxon>Timema</taxon>
    </lineage>
</organism>
<sequence>MISSVGDLTYDWANGGSSRGGHCHSNLVGNSSNLELKSCLLLNISLCEETERSEDFLVTIYNPISHPVSQYVRLPVSGDSYIVTDSNGESVVSQLVPIPQSVLNIPYRNSSALNELVFRATDLPPLGFTSYRVVLSKTSEGAEKTEESEDLSIVQINSTSGLVRSISINGTDLPLQQSLLYYSGYFGDDKVPVNTSSGAYVFRPNSSEPVTITENVAVRVLKGPLVEEVHQVYSEWASQVIRVYKEENHVEFEWLVGPIPVNDGVGKEPVSRFTTDLESGGLFYTDANGRELQERRRDYRATWTWDITEPAAGNYYPVTSRILIRDHSQGVELAVLNDRAQGGSSLQDGQVELMVRRD</sequence>
<dbReference type="EMBL" id="OE839582">
    <property type="protein sequence ID" value="CAD7587762.1"/>
    <property type="molecule type" value="Genomic_DNA"/>
</dbReference>
<dbReference type="GO" id="GO:0005764">
    <property type="term" value="C:lysosome"/>
    <property type="evidence" value="ECO:0007669"/>
    <property type="project" value="TreeGrafter"/>
</dbReference>
<dbReference type="InterPro" id="IPR048534">
    <property type="entry name" value="Man2a1-like_dom"/>
</dbReference>
<feature type="domain" description="Glycosyl hydrolase family 38 C-terminal" evidence="1">
    <location>
        <begin position="154"/>
        <end position="357"/>
    </location>
</feature>
<reference evidence="3" key="1">
    <citation type="submission" date="2020-11" db="EMBL/GenBank/DDBJ databases">
        <authorList>
            <person name="Tran Van P."/>
        </authorList>
    </citation>
    <scope>NUCLEOTIDE SEQUENCE</scope>
</reference>
<protein>
    <submittedName>
        <fullName evidence="3">Uncharacterized protein</fullName>
    </submittedName>
</protein>
<evidence type="ECO:0000313" key="3">
    <source>
        <dbReference type="EMBL" id="CAD7587762.1"/>
    </source>
</evidence>
<dbReference type="InterPro" id="IPR050843">
    <property type="entry name" value="Glycosyl_Hydrlase_38"/>
</dbReference>
<gene>
    <name evidence="3" type="ORF">TGEB3V08_LOCUS1926</name>
</gene>
<dbReference type="InterPro" id="IPR011013">
    <property type="entry name" value="Gal_mutarotase_sf_dom"/>
</dbReference>
<dbReference type="InterPro" id="IPR013780">
    <property type="entry name" value="Glyco_hydro_b"/>
</dbReference>
<dbReference type="FunFam" id="2.60.40.1180:FF:000018">
    <property type="entry name" value="Alpha-mannosidase"/>
    <property type="match status" value="1"/>
</dbReference>
<evidence type="ECO:0000259" key="2">
    <source>
        <dbReference type="Pfam" id="PF21260"/>
    </source>
</evidence>
<dbReference type="InterPro" id="IPR011682">
    <property type="entry name" value="Glyco_hydro_38_C"/>
</dbReference>
<dbReference type="Pfam" id="PF07748">
    <property type="entry name" value="Glyco_hydro_38C"/>
    <property type="match status" value="1"/>
</dbReference>